<dbReference type="Pfam" id="PF13884">
    <property type="entry name" value="Peptidase_S74"/>
    <property type="match status" value="1"/>
</dbReference>
<feature type="domain" description="Peptidase S74" evidence="2">
    <location>
        <begin position="274"/>
        <end position="373"/>
    </location>
</feature>
<gene>
    <name evidence="3" type="ORF">SAMN05660477_01090</name>
</gene>
<dbReference type="STRING" id="619805.SAMN05660477_01090"/>
<dbReference type="Proteomes" id="UP000191112">
    <property type="component" value="Unassembled WGS sequence"/>
</dbReference>
<keyword evidence="4" id="KW-1185">Reference proteome</keyword>
<dbReference type="RefSeq" id="WP_079666356.1">
    <property type="nucleotide sequence ID" value="NZ_FUYZ01000002.1"/>
</dbReference>
<dbReference type="PROSITE" id="PS51688">
    <property type="entry name" value="ICA"/>
    <property type="match status" value="1"/>
</dbReference>
<evidence type="ECO:0000256" key="1">
    <source>
        <dbReference type="SAM" id="SignalP"/>
    </source>
</evidence>
<keyword evidence="1" id="KW-0732">Signal</keyword>
<evidence type="ECO:0000313" key="3">
    <source>
        <dbReference type="EMBL" id="SKB76046.1"/>
    </source>
</evidence>
<evidence type="ECO:0000259" key="2">
    <source>
        <dbReference type="PROSITE" id="PS51688"/>
    </source>
</evidence>
<protein>
    <submittedName>
        <fullName evidence="3">Chaperone of endosialidase</fullName>
    </submittedName>
</protein>
<sequence length="380" mass="41001">MKKLITSLAICLVGLAYAQVPQKMSYQAVVRNASNALVANKSVGVQVSVLKTSASGTSVYKETFSSVSTNANGLLSIEIGGGTPATGTFSAIDWSQGPYFVKTEIDPTGGNNYTLVGISQLLSVPYAQTAMQLNSNANGHAGLYGSESDKLQFGIYEAGQYRGYLGSYAGANEDVDFGTGASNEDGSVHLTIKAQPKLTINKYGKIGIGNTNPMYKFQVDGPTGTYYDSGIRIQNISVNKGWSFYPASTGNMIIGDDFNAGYFDGVTGAYSATSDERLKTNFQALDSVLKSVSNLKLFRYEYKNNNPTHRKDIGVVAQDLQKYFPELVSVNSTNEGNPIEENQMFVNYSGLGVVALKAIQEQQEIIKNLEARIKQLESKK</sequence>
<proteinExistence type="predicted"/>
<feature type="signal peptide" evidence="1">
    <location>
        <begin position="1"/>
        <end position="18"/>
    </location>
</feature>
<dbReference type="InterPro" id="IPR030392">
    <property type="entry name" value="S74_ICA"/>
</dbReference>
<dbReference type="OrthoDB" id="9765957at2"/>
<dbReference type="InterPro" id="IPR036388">
    <property type="entry name" value="WH-like_DNA-bd_sf"/>
</dbReference>
<name>A0A1T5DWV4_9FLAO</name>
<accession>A0A1T5DWV4</accession>
<reference evidence="3 4" key="1">
    <citation type="submission" date="2017-02" db="EMBL/GenBank/DDBJ databases">
        <authorList>
            <person name="Peterson S.W."/>
        </authorList>
    </citation>
    <scope>NUCLEOTIDE SEQUENCE [LARGE SCALE GENOMIC DNA]</scope>
    <source>
        <strain evidence="3 4">DSM 22323</strain>
    </source>
</reference>
<dbReference type="EMBL" id="FUYZ01000002">
    <property type="protein sequence ID" value="SKB76046.1"/>
    <property type="molecule type" value="Genomic_DNA"/>
</dbReference>
<organism evidence="3 4">
    <name type="scientific">Soonwooa buanensis</name>
    <dbReference type="NCBI Taxonomy" id="619805"/>
    <lineage>
        <taxon>Bacteria</taxon>
        <taxon>Pseudomonadati</taxon>
        <taxon>Bacteroidota</taxon>
        <taxon>Flavobacteriia</taxon>
        <taxon>Flavobacteriales</taxon>
        <taxon>Weeksellaceae</taxon>
        <taxon>Chryseobacterium group</taxon>
        <taxon>Soonwooa</taxon>
    </lineage>
</organism>
<dbReference type="AlphaFoldDB" id="A0A1T5DWV4"/>
<dbReference type="Gene3D" id="1.10.10.10">
    <property type="entry name" value="Winged helix-like DNA-binding domain superfamily/Winged helix DNA-binding domain"/>
    <property type="match status" value="1"/>
</dbReference>
<feature type="chain" id="PRO_5010561788" evidence="1">
    <location>
        <begin position="19"/>
        <end position="380"/>
    </location>
</feature>
<evidence type="ECO:0000313" key="4">
    <source>
        <dbReference type="Proteomes" id="UP000191112"/>
    </source>
</evidence>